<accession>A0ABN8JI23</accession>
<sequence length="109" mass="11813">MRKEWEGETRSARIDQTLATLNSKEAKKQAEKALKGGDKDKARSIMALSARGAGLLLARNTQGAGAGFAGMKQTLSEMAVLADAGFWVRWLTVDCVVPRQPPFLPTPLK</sequence>
<dbReference type="RefSeq" id="WP_254024240.1">
    <property type="nucleotide sequence ID" value="NZ_CAKXZS010000011.1"/>
</dbReference>
<protein>
    <submittedName>
        <fullName evidence="2">Uncharacterized protein</fullName>
    </submittedName>
</protein>
<gene>
    <name evidence="2" type="ORF">MES4922_190265</name>
</gene>
<organism evidence="2 3">
    <name type="scientific">Mesorhizobium ventifaucium</name>
    <dbReference type="NCBI Taxonomy" id="666020"/>
    <lineage>
        <taxon>Bacteria</taxon>
        <taxon>Pseudomonadati</taxon>
        <taxon>Pseudomonadota</taxon>
        <taxon>Alphaproteobacteria</taxon>
        <taxon>Hyphomicrobiales</taxon>
        <taxon>Phyllobacteriaceae</taxon>
        <taxon>Mesorhizobium</taxon>
    </lineage>
</organism>
<evidence type="ECO:0000313" key="3">
    <source>
        <dbReference type="Proteomes" id="UP001152604"/>
    </source>
</evidence>
<dbReference type="Proteomes" id="UP001152604">
    <property type="component" value="Unassembled WGS sequence"/>
</dbReference>
<keyword evidence="3" id="KW-1185">Reference proteome</keyword>
<evidence type="ECO:0000313" key="2">
    <source>
        <dbReference type="EMBL" id="CAH2397530.1"/>
    </source>
</evidence>
<feature type="compositionally biased region" description="Basic and acidic residues" evidence="1">
    <location>
        <begin position="24"/>
        <end position="39"/>
    </location>
</feature>
<feature type="region of interest" description="Disordered" evidence="1">
    <location>
        <begin position="16"/>
        <end position="39"/>
    </location>
</feature>
<dbReference type="EMBL" id="CAKXZS010000011">
    <property type="protein sequence ID" value="CAH2397530.1"/>
    <property type="molecule type" value="Genomic_DNA"/>
</dbReference>
<name>A0ABN8JI23_9HYPH</name>
<proteinExistence type="predicted"/>
<comment type="caution">
    <text evidence="2">The sequence shown here is derived from an EMBL/GenBank/DDBJ whole genome shotgun (WGS) entry which is preliminary data.</text>
</comment>
<evidence type="ECO:0000256" key="1">
    <source>
        <dbReference type="SAM" id="MobiDB-lite"/>
    </source>
</evidence>
<reference evidence="2" key="1">
    <citation type="submission" date="2022-03" db="EMBL/GenBank/DDBJ databases">
        <authorList>
            <person name="Brunel B."/>
        </authorList>
    </citation>
    <scope>NUCLEOTIDE SEQUENCE</scope>
    <source>
        <strain evidence="2">STM4922sample</strain>
    </source>
</reference>